<gene>
    <name evidence="2" type="ORF">EDM52_05985</name>
</gene>
<accession>A0A3M8CJL5</accession>
<dbReference type="Pfam" id="PF13692">
    <property type="entry name" value="Glyco_trans_1_4"/>
    <property type="match status" value="1"/>
</dbReference>
<dbReference type="Proteomes" id="UP000282028">
    <property type="component" value="Unassembled WGS sequence"/>
</dbReference>
<dbReference type="NCBIfam" id="NF038011">
    <property type="entry name" value="PelF"/>
    <property type="match status" value="1"/>
</dbReference>
<evidence type="ECO:0000259" key="1">
    <source>
        <dbReference type="Pfam" id="PF11997"/>
    </source>
</evidence>
<name>A0A3M8CJL5_9BACL</name>
<dbReference type="PANTHER" id="PTHR12526">
    <property type="entry name" value="GLYCOSYLTRANSFERASE"/>
    <property type="match status" value="1"/>
</dbReference>
<comment type="caution">
    <text evidence="2">The sequence shown here is derived from an EMBL/GenBank/DDBJ whole genome shotgun (WGS) entry which is preliminary data.</text>
</comment>
<reference evidence="2 3" key="1">
    <citation type="submission" date="2018-10" db="EMBL/GenBank/DDBJ databases">
        <title>Phylogenomics of Brevibacillus.</title>
        <authorList>
            <person name="Dunlap C."/>
        </authorList>
    </citation>
    <scope>NUCLEOTIDE SEQUENCE [LARGE SCALE GENOMIC DNA]</scope>
    <source>
        <strain evidence="2 3">JCM 12215</strain>
    </source>
</reference>
<dbReference type="SUPFAM" id="SSF53756">
    <property type="entry name" value="UDP-Glycosyltransferase/glycogen phosphorylase"/>
    <property type="match status" value="1"/>
</dbReference>
<dbReference type="Gene3D" id="3.40.50.2000">
    <property type="entry name" value="Glycogen Phosphorylase B"/>
    <property type="match status" value="2"/>
</dbReference>
<dbReference type="InterPro" id="IPR022622">
    <property type="entry name" value="DUF3492"/>
</dbReference>
<dbReference type="EMBL" id="RHHR01000009">
    <property type="protein sequence ID" value="RNB75956.1"/>
    <property type="molecule type" value="Genomic_DNA"/>
</dbReference>
<feature type="domain" description="DUF3492" evidence="1">
    <location>
        <begin position="1"/>
        <end position="259"/>
    </location>
</feature>
<dbReference type="PANTHER" id="PTHR12526:SF608">
    <property type="entry name" value="PELF"/>
    <property type="match status" value="1"/>
</dbReference>
<sequence length="479" mass="54554">MRICIIAEGSYPYVTGGVSSWIHNLASQMPEHEFVIYAIGAQSKQRGQFKYTLPPNIIEVKETFLDEYLDEEGVWGKTFHIRNNQKKNIQALLGSDDEVHWNQLFELLRSSKYRNAADFLSSKDFFDLLEELCRNHYSLVPFTEMFWTVRSMILPLFLGIRNDIPKADLYHSVSTGYAGVVGALAKHLHGSPLLLTEHGIYTREREEEIIKAEWVKGYFKDLWIQYFYRLSTCAYQAADQVTTLFHHNKEIQIELGCNESKITIIPNGVHTDEYIDLPVAPQDDIIRIGAVVRVVPIKDIKTMLQSFAVIKREVPNTEFYIMGPYEEDEQYYEECQQLAAALELSDVTFTGSVRVKDYLGKMDMLMLTSISEGQPLAILEGMASSKPFVATNVGSCKELLYGLDDGIGAAGLIVPVMHYEQIAQAAIQLCRDQKLREEMGRNAFIRVEKHYRQQDVIAGYRKLYESLGGVPQWQGLASS</sequence>
<dbReference type="Pfam" id="PF11997">
    <property type="entry name" value="DUF3492"/>
    <property type="match status" value="1"/>
</dbReference>
<organism evidence="2 3">
    <name type="scientific">Brevibacillus invocatus</name>
    <dbReference type="NCBI Taxonomy" id="173959"/>
    <lineage>
        <taxon>Bacteria</taxon>
        <taxon>Bacillati</taxon>
        <taxon>Bacillota</taxon>
        <taxon>Bacilli</taxon>
        <taxon>Bacillales</taxon>
        <taxon>Paenibacillaceae</taxon>
        <taxon>Brevibacillus</taxon>
    </lineage>
</organism>
<evidence type="ECO:0000313" key="3">
    <source>
        <dbReference type="Proteomes" id="UP000282028"/>
    </source>
</evidence>
<dbReference type="RefSeq" id="WP_122908113.1">
    <property type="nucleotide sequence ID" value="NZ_CBCSBE010000004.1"/>
</dbReference>
<dbReference type="OrthoDB" id="9772485at2"/>
<dbReference type="AlphaFoldDB" id="A0A3M8CJL5"/>
<keyword evidence="3" id="KW-1185">Reference proteome</keyword>
<evidence type="ECO:0000313" key="2">
    <source>
        <dbReference type="EMBL" id="RNB75956.1"/>
    </source>
</evidence>
<protein>
    <submittedName>
        <fullName evidence="2">DUF3492 domain-containing protein</fullName>
    </submittedName>
</protein>
<dbReference type="InterPro" id="IPR047691">
    <property type="entry name" value="PelF-like"/>
</dbReference>
<proteinExistence type="predicted"/>